<dbReference type="RefSeq" id="WP_068670869.1">
    <property type="nucleotide sequence ID" value="NZ_LYPB01000092.1"/>
</dbReference>
<protein>
    <submittedName>
        <fullName evidence="1">Uncharacterized protein</fullName>
    </submittedName>
</protein>
<comment type="caution">
    <text evidence="1">The sequence shown here is derived from an EMBL/GenBank/DDBJ whole genome shotgun (WGS) entry which is preliminary data.</text>
</comment>
<dbReference type="Proteomes" id="UP000078454">
    <property type="component" value="Unassembled WGS sequence"/>
</dbReference>
<sequence length="96" mass="11329">MIFKDSWDVINTLLDIGVERRQIPIYENAVMYEDGDFIKRYYGNESNLINSILHLAGFPPIGDEYYLLLPNFINEDGDIKSDNFSKYMNYMENFLN</sequence>
<name>A0A197ZXN1_9BACL</name>
<accession>A0A197ZXN1</accession>
<reference evidence="1 2" key="1">
    <citation type="submission" date="2016-05" db="EMBL/GenBank/DDBJ databases">
        <title>Paenibacillus sp. 1ZS3-15 nov., isolated from the rhizosphere soil.</title>
        <authorList>
            <person name="Zhang X.X."/>
            <person name="Zhang J."/>
        </authorList>
    </citation>
    <scope>NUCLEOTIDE SEQUENCE [LARGE SCALE GENOMIC DNA]</scope>
    <source>
        <strain evidence="1 2">1ZS3-15</strain>
    </source>
</reference>
<evidence type="ECO:0000313" key="1">
    <source>
        <dbReference type="EMBL" id="OAS13740.1"/>
    </source>
</evidence>
<gene>
    <name evidence="1" type="ORF">A8708_25195</name>
</gene>
<organism evidence="1 2">
    <name type="scientific">Paenibacillus oryzisoli</name>
    <dbReference type="NCBI Taxonomy" id="1850517"/>
    <lineage>
        <taxon>Bacteria</taxon>
        <taxon>Bacillati</taxon>
        <taxon>Bacillota</taxon>
        <taxon>Bacilli</taxon>
        <taxon>Bacillales</taxon>
        <taxon>Paenibacillaceae</taxon>
        <taxon>Paenibacillus</taxon>
    </lineage>
</organism>
<evidence type="ECO:0000313" key="2">
    <source>
        <dbReference type="Proteomes" id="UP000078454"/>
    </source>
</evidence>
<dbReference type="EMBL" id="LYPB01000092">
    <property type="protein sequence ID" value="OAS13740.1"/>
    <property type="molecule type" value="Genomic_DNA"/>
</dbReference>
<dbReference type="AlphaFoldDB" id="A0A197ZXN1"/>
<proteinExistence type="predicted"/>
<keyword evidence="2" id="KW-1185">Reference proteome</keyword>